<name>A0ABT7C6U7_9MICO</name>
<dbReference type="PANTHER" id="PTHR43798:SF33">
    <property type="entry name" value="HYDROLASE, PUTATIVE (AFU_ORTHOLOGUE AFUA_2G14860)-RELATED"/>
    <property type="match status" value="1"/>
</dbReference>
<gene>
    <name evidence="2" type="ORF">C7K25_05810</name>
</gene>
<keyword evidence="2" id="KW-0378">Hydrolase</keyword>
<reference evidence="2" key="2">
    <citation type="journal article" date="2022" name="Sci. Rep.">
        <title>In silico prediction of the enzymes involved in the degradation of the herbicide molinate by Gulosibacter molinativorax ON4T.</title>
        <authorList>
            <person name="Lopes A.R."/>
            <person name="Bunin E."/>
            <person name="Viana A.T."/>
            <person name="Froufe H."/>
            <person name="Munoz-Merida A."/>
            <person name="Pinho D."/>
            <person name="Figueiredo J."/>
            <person name="Barroso C."/>
            <person name="Vaz-Moreira I."/>
            <person name="Bellanger X."/>
            <person name="Egas C."/>
            <person name="Nunes O.C."/>
        </authorList>
    </citation>
    <scope>NUCLEOTIDE SEQUENCE</scope>
    <source>
        <strain evidence="2">ON4</strain>
    </source>
</reference>
<protein>
    <submittedName>
        <fullName evidence="2">Alpha/beta hydrolase</fullName>
    </submittedName>
</protein>
<dbReference type="SUPFAM" id="SSF53474">
    <property type="entry name" value="alpha/beta-Hydrolases"/>
    <property type="match status" value="1"/>
</dbReference>
<dbReference type="InterPro" id="IPR000073">
    <property type="entry name" value="AB_hydrolase_1"/>
</dbReference>
<evidence type="ECO:0000259" key="1">
    <source>
        <dbReference type="Pfam" id="PF12697"/>
    </source>
</evidence>
<dbReference type="Gene3D" id="3.40.50.1820">
    <property type="entry name" value="alpha/beta hydrolase"/>
    <property type="match status" value="1"/>
</dbReference>
<dbReference type="InterPro" id="IPR029058">
    <property type="entry name" value="AB_hydrolase_fold"/>
</dbReference>
<dbReference type="EMBL" id="PXVD01000007">
    <property type="protein sequence ID" value="MDJ1370882.1"/>
    <property type="molecule type" value="Genomic_DNA"/>
</dbReference>
<dbReference type="RefSeq" id="WP_051266383.1">
    <property type="nucleotide sequence ID" value="NZ_CP028426.1"/>
</dbReference>
<sequence length="261" mass="28462">MTASRDTPVVLLHGVGLDRSMWQSTTARLAQRGRDAVALDLPGHGAQPPLTSKTSLRELAEDVLARMPEGESHLVGFSLGALIAQHIARYFPERIASLTSVSSVCQRTPEESASVLERLETARCDIQASTERSIHRWYPQGTTVSAEEIAETRRILEANDPDSFLYAYEVFATGDQELADELQRIHAPALAITGELDPGSTPEMTRRLAAAIPGCRASIVPDARHMLPLEATDTFVAELNTLFDAANSDDATTDNLDKELR</sequence>
<evidence type="ECO:0000313" key="2">
    <source>
        <dbReference type="EMBL" id="MDJ1370882.1"/>
    </source>
</evidence>
<dbReference type="Proteomes" id="UP001170379">
    <property type="component" value="Unassembled WGS sequence"/>
</dbReference>
<proteinExistence type="predicted"/>
<reference evidence="2" key="1">
    <citation type="submission" date="2018-03" db="EMBL/GenBank/DDBJ databases">
        <authorList>
            <person name="Nunes O.C."/>
            <person name="Lopes A.R."/>
            <person name="Froufe H."/>
            <person name="Munoz-Merida A."/>
            <person name="Barroso C."/>
            <person name="Egas C."/>
        </authorList>
    </citation>
    <scope>NUCLEOTIDE SEQUENCE</scope>
    <source>
        <strain evidence="2">ON4</strain>
    </source>
</reference>
<dbReference type="InterPro" id="IPR050266">
    <property type="entry name" value="AB_hydrolase_sf"/>
</dbReference>
<feature type="domain" description="AB hydrolase-1" evidence="1">
    <location>
        <begin position="9"/>
        <end position="237"/>
    </location>
</feature>
<organism evidence="2 3">
    <name type="scientific">Gulosibacter molinativorax</name>
    <dbReference type="NCBI Taxonomy" id="256821"/>
    <lineage>
        <taxon>Bacteria</taxon>
        <taxon>Bacillati</taxon>
        <taxon>Actinomycetota</taxon>
        <taxon>Actinomycetes</taxon>
        <taxon>Micrococcales</taxon>
        <taxon>Microbacteriaceae</taxon>
        <taxon>Gulosibacter</taxon>
    </lineage>
</organism>
<comment type="caution">
    <text evidence="2">The sequence shown here is derived from an EMBL/GenBank/DDBJ whole genome shotgun (WGS) entry which is preliminary data.</text>
</comment>
<dbReference type="PANTHER" id="PTHR43798">
    <property type="entry name" value="MONOACYLGLYCEROL LIPASE"/>
    <property type="match status" value="1"/>
</dbReference>
<dbReference type="GO" id="GO:0016787">
    <property type="term" value="F:hydrolase activity"/>
    <property type="evidence" value="ECO:0007669"/>
    <property type="project" value="UniProtKB-KW"/>
</dbReference>
<accession>A0ABT7C6U7</accession>
<keyword evidence="3" id="KW-1185">Reference proteome</keyword>
<dbReference type="Pfam" id="PF12697">
    <property type="entry name" value="Abhydrolase_6"/>
    <property type="match status" value="1"/>
</dbReference>
<evidence type="ECO:0000313" key="3">
    <source>
        <dbReference type="Proteomes" id="UP001170379"/>
    </source>
</evidence>